<dbReference type="AlphaFoldDB" id="A0AAN6TZW4"/>
<name>A0AAN6TZW4_9PEZI</name>
<comment type="caution">
    <text evidence="1">The sequence shown here is derived from an EMBL/GenBank/DDBJ whole genome shotgun (WGS) entry which is preliminary data.</text>
</comment>
<organism evidence="1 2">
    <name type="scientific">Parathielavia appendiculata</name>
    <dbReference type="NCBI Taxonomy" id="2587402"/>
    <lineage>
        <taxon>Eukaryota</taxon>
        <taxon>Fungi</taxon>
        <taxon>Dikarya</taxon>
        <taxon>Ascomycota</taxon>
        <taxon>Pezizomycotina</taxon>
        <taxon>Sordariomycetes</taxon>
        <taxon>Sordariomycetidae</taxon>
        <taxon>Sordariales</taxon>
        <taxon>Chaetomiaceae</taxon>
        <taxon>Parathielavia</taxon>
    </lineage>
</organism>
<gene>
    <name evidence="1" type="ORF">N657DRAFT_430024</name>
</gene>
<protein>
    <submittedName>
        <fullName evidence="1">Uncharacterized protein</fullName>
    </submittedName>
</protein>
<dbReference type="Proteomes" id="UP001302602">
    <property type="component" value="Unassembled WGS sequence"/>
</dbReference>
<dbReference type="GeneID" id="87824105"/>
<dbReference type="EMBL" id="MU853228">
    <property type="protein sequence ID" value="KAK4123840.1"/>
    <property type="molecule type" value="Genomic_DNA"/>
</dbReference>
<keyword evidence="2" id="KW-1185">Reference proteome</keyword>
<sequence length="80" mass="8898">MTLSQLLPGLREHPASATCSMTIYPTASRCRRGWAKFLAARREVAGYETRVLLRGDGGASTRLVNRDISVRKLLPKAPDW</sequence>
<dbReference type="RefSeq" id="XP_062647611.1">
    <property type="nucleotide sequence ID" value="XM_062787335.1"/>
</dbReference>
<evidence type="ECO:0000313" key="2">
    <source>
        <dbReference type="Proteomes" id="UP001302602"/>
    </source>
</evidence>
<reference evidence="1" key="2">
    <citation type="submission" date="2023-05" db="EMBL/GenBank/DDBJ databases">
        <authorList>
            <consortium name="Lawrence Berkeley National Laboratory"/>
            <person name="Steindorff A."/>
            <person name="Hensen N."/>
            <person name="Bonometti L."/>
            <person name="Westerberg I."/>
            <person name="Brannstrom I.O."/>
            <person name="Guillou S."/>
            <person name="Cros-Aarteil S."/>
            <person name="Calhoun S."/>
            <person name="Haridas S."/>
            <person name="Kuo A."/>
            <person name="Mondo S."/>
            <person name="Pangilinan J."/>
            <person name="Riley R."/>
            <person name="Labutti K."/>
            <person name="Andreopoulos B."/>
            <person name="Lipzen A."/>
            <person name="Chen C."/>
            <person name="Yanf M."/>
            <person name="Daum C."/>
            <person name="Ng V."/>
            <person name="Clum A."/>
            <person name="Ohm R."/>
            <person name="Martin F."/>
            <person name="Silar P."/>
            <person name="Natvig D."/>
            <person name="Lalanne C."/>
            <person name="Gautier V."/>
            <person name="Ament-Velasquez S.L."/>
            <person name="Kruys A."/>
            <person name="Hutchinson M.I."/>
            <person name="Powell A.J."/>
            <person name="Barry K."/>
            <person name="Miller A.N."/>
            <person name="Grigoriev I.V."/>
            <person name="Debuchy R."/>
            <person name="Gladieux P."/>
            <person name="Thoren M.H."/>
            <person name="Johannesson H."/>
        </authorList>
    </citation>
    <scope>NUCLEOTIDE SEQUENCE</scope>
    <source>
        <strain evidence="1">CBS 731.68</strain>
    </source>
</reference>
<proteinExistence type="predicted"/>
<accession>A0AAN6TZW4</accession>
<reference evidence="1" key="1">
    <citation type="journal article" date="2023" name="Mol. Phylogenet. Evol.">
        <title>Genome-scale phylogeny and comparative genomics of the fungal order Sordariales.</title>
        <authorList>
            <person name="Hensen N."/>
            <person name="Bonometti L."/>
            <person name="Westerberg I."/>
            <person name="Brannstrom I.O."/>
            <person name="Guillou S."/>
            <person name="Cros-Aarteil S."/>
            <person name="Calhoun S."/>
            <person name="Haridas S."/>
            <person name="Kuo A."/>
            <person name="Mondo S."/>
            <person name="Pangilinan J."/>
            <person name="Riley R."/>
            <person name="LaButti K."/>
            <person name="Andreopoulos B."/>
            <person name="Lipzen A."/>
            <person name="Chen C."/>
            <person name="Yan M."/>
            <person name="Daum C."/>
            <person name="Ng V."/>
            <person name="Clum A."/>
            <person name="Steindorff A."/>
            <person name="Ohm R.A."/>
            <person name="Martin F."/>
            <person name="Silar P."/>
            <person name="Natvig D.O."/>
            <person name="Lalanne C."/>
            <person name="Gautier V."/>
            <person name="Ament-Velasquez S.L."/>
            <person name="Kruys A."/>
            <person name="Hutchinson M.I."/>
            <person name="Powell A.J."/>
            <person name="Barry K."/>
            <person name="Miller A.N."/>
            <person name="Grigoriev I.V."/>
            <person name="Debuchy R."/>
            <person name="Gladieux P."/>
            <person name="Hiltunen Thoren M."/>
            <person name="Johannesson H."/>
        </authorList>
    </citation>
    <scope>NUCLEOTIDE SEQUENCE</scope>
    <source>
        <strain evidence="1">CBS 731.68</strain>
    </source>
</reference>
<evidence type="ECO:0000313" key="1">
    <source>
        <dbReference type="EMBL" id="KAK4123840.1"/>
    </source>
</evidence>